<dbReference type="STRING" id="1182541.W9XM53"/>
<sequence length="294" mass="31026">MLAPSLQKHLTVDGTDVHYISSGNQHGRLAVLLHGLGGSTNTFQDLLPSIPPSYHAISVDIEGFGDTPLNQGKSLSFARYVSDLHDLITHLQEPPSASTAETSNGVSSSSSSSNTEAVLLVGHSLGGIISLHYAAQYPTQVAGLLLLGPGRSVRGIPPAQQRMRDLAKTARENGMKAVGAIALKTNFPADRDNDAAHEQEVYEAVTSCSAEAYAATAELIAGDDHYDPDYSLIQCPVVFVAGDKDTISPPQRSRDISALLGGPSEVVVVQSGHQMILQDIQGVKKALDKLLATV</sequence>
<dbReference type="AlphaFoldDB" id="W9XM53"/>
<dbReference type="OrthoDB" id="190201at2759"/>
<reference evidence="2 3" key="1">
    <citation type="submission" date="2013-03" db="EMBL/GenBank/DDBJ databases">
        <title>The Genome Sequence of Capronia coronata CBS 617.96.</title>
        <authorList>
            <consortium name="The Broad Institute Genomics Platform"/>
            <person name="Cuomo C."/>
            <person name="de Hoog S."/>
            <person name="Gorbushina A."/>
            <person name="Walker B."/>
            <person name="Young S.K."/>
            <person name="Zeng Q."/>
            <person name="Gargeya S."/>
            <person name="Fitzgerald M."/>
            <person name="Haas B."/>
            <person name="Abouelleil A."/>
            <person name="Allen A.W."/>
            <person name="Alvarado L."/>
            <person name="Arachchi H.M."/>
            <person name="Berlin A.M."/>
            <person name="Chapman S.B."/>
            <person name="Gainer-Dewar J."/>
            <person name="Goldberg J."/>
            <person name="Griggs A."/>
            <person name="Gujja S."/>
            <person name="Hansen M."/>
            <person name="Howarth C."/>
            <person name="Imamovic A."/>
            <person name="Ireland A."/>
            <person name="Larimer J."/>
            <person name="McCowan C."/>
            <person name="Murphy C."/>
            <person name="Pearson M."/>
            <person name="Poon T.W."/>
            <person name="Priest M."/>
            <person name="Roberts A."/>
            <person name="Saif S."/>
            <person name="Shea T."/>
            <person name="Sisk P."/>
            <person name="Sykes S."/>
            <person name="Wortman J."/>
            <person name="Nusbaum C."/>
            <person name="Birren B."/>
        </authorList>
    </citation>
    <scope>NUCLEOTIDE SEQUENCE [LARGE SCALE GENOMIC DNA]</scope>
    <source>
        <strain evidence="2 3">CBS 617.96</strain>
    </source>
</reference>
<proteinExistence type="predicted"/>
<dbReference type="Pfam" id="PF12146">
    <property type="entry name" value="Hydrolase_4"/>
    <property type="match status" value="1"/>
</dbReference>
<dbReference type="PANTHER" id="PTHR43798">
    <property type="entry name" value="MONOACYLGLYCEROL LIPASE"/>
    <property type="match status" value="1"/>
</dbReference>
<dbReference type="GO" id="GO:0016020">
    <property type="term" value="C:membrane"/>
    <property type="evidence" value="ECO:0007669"/>
    <property type="project" value="TreeGrafter"/>
</dbReference>
<dbReference type="PANTHER" id="PTHR43798:SF33">
    <property type="entry name" value="HYDROLASE, PUTATIVE (AFU_ORTHOLOGUE AFUA_2G14860)-RELATED"/>
    <property type="match status" value="1"/>
</dbReference>
<dbReference type="Gene3D" id="3.40.50.1820">
    <property type="entry name" value="alpha/beta hydrolase"/>
    <property type="match status" value="1"/>
</dbReference>
<dbReference type="InterPro" id="IPR029058">
    <property type="entry name" value="AB_hydrolase_fold"/>
</dbReference>
<protein>
    <recommendedName>
        <fullName evidence="1">Serine aminopeptidase S33 domain-containing protein</fullName>
    </recommendedName>
</protein>
<accession>W9XM53</accession>
<evidence type="ECO:0000313" key="3">
    <source>
        <dbReference type="Proteomes" id="UP000019484"/>
    </source>
</evidence>
<comment type="caution">
    <text evidence="2">The sequence shown here is derived from an EMBL/GenBank/DDBJ whole genome shotgun (WGS) entry which is preliminary data.</text>
</comment>
<dbReference type="GeneID" id="19162537"/>
<dbReference type="SUPFAM" id="SSF53474">
    <property type="entry name" value="alpha/beta-Hydrolases"/>
    <property type="match status" value="1"/>
</dbReference>
<dbReference type="Proteomes" id="UP000019484">
    <property type="component" value="Unassembled WGS sequence"/>
</dbReference>
<evidence type="ECO:0000313" key="2">
    <source>
        <dbReference type="EMBL" id="EXJ81617.1"/>
    </source>
</evidence>
<keyword evidence="3" id="KW-1185">Reference proteome</keyword>
<feature type="domain" description="Serine aminopeptidase S33" evidence="1">
    <location>
        <begin position="29"/>
        <end position="260"/>
    </location>
</feature>
<dbReference type="HOGENOM" id="CLU_020336_50_3_1"/>
<dbReference type="InterPro" id="IPR022742">
    <property type="entry name" value="Hydrolase_4"/>
</dbReference>
<name>W9XM53_9EURO</name>
<evidence type="ECO:0000259" key="1">
    <source>
        <dbReference type="Pfam" id="PF12146"/>
    </source>
</evidence>
<organism evidence="2 3">
    <name type="scientific">Capronia coronata CBS 617.96</name>
    <dbReference type="NCBI Taxonomy" id="1182541"/>
    <lineage>
        <taxon>Eukaryota</taxon>
        <taxon>Fungi</taxon>
        <taxon>Dikarya</taxon>
        <taxon>Ascomycota</taxon>
        <taxon>Pezizomycotina</taxon>
        <taxon>Eurotiomycetes</taxon>
        <taxon>Chaetothyriomycetidae</taxon>
        <taxon>Chaetothyriales</taxon>
        <taxon>Herpotrichiellaceae</taxon>
        <taxon>Capronia</taxon>
    </lineage>
</organism>
<dbReference type="EMBL" id="AMWN01000007">
    <property type="protein sequence ID" value="EXJ81617.1"/>
    <property type="molecule type" value="Genomic_DNA"/>
</dbReference>
<dbReference type="eggNOG" id="KOG1454">
    <property type="taxonomic scope" value="Eukaryota"/>
</dbReference>
<dbReference type="RefSeq" id="XP_007726738.1">
    <property type="nucleotide sequence ID" value="XM_007728548.1"/>
</dbReference>
<gene>
    <name evidence="2" type="ORF">A1O1_07682</name>
</gene>
<dbReference type="InterPro" id="IPR050266">
    <property type="entry name" value="AB_hydrolase_sf"/>
</dbReference>